<dbReference type="AlphaFoldDB" id="A0A5M7CBH1"/>
<reference evidence="3 4" key="1">
    <citation type="submission" date="2019-09" db="EMBL/GenBank/DDBJ databases">
        <title>Draft genome sequence of the thermophilic Saccharopolyspora hirsuta VKM Ac-666T.</title>
        <authorList>
            <person name="Lobastova T.G."/>
            <person name="Fokina V."/>
            <person name="Bragin E.Y."/>
            <person name="Shtratnikova V.Y."/>
            <person name="Starodumova I.P."/>
            <person name="Tarlachkov S.V."/>
            <person name="Donova M.V."/>
        </authorList>
    </citation>
    <scope>NUCLEOTIDE SEQUENCE [LARGE SCALE GENOMIC DNA]</scope>
    <source>
        <strain evidence="3 4">VKM Ac-666</strain>
    </source>
</reference>
<protein>
    <submittedName>
        <fullName evidence="3">Uncharacterized protein</fullName>
    </submittedName>
</protein>
<keyword evidence="2" id="KW-1133">Transmembrane helix</keyword>
<dbReference type="RefSeq" id="WP_150065187.1">
    <property type="nucleotide sequence ID" value="NZ_VWPH01000002.1"/>
</dbReference>
<proteinExistence type="predicted"/>
<evidence type="ECO:0000313" key="3">
    <source>
        <dbReference type="EMBL" id="KAA5837021.1"/>
    </source>
</evidence>
<keyword evidence="2" id="KW-0472">Membrane</keyword>
<feature type="region of interest" description="Disordered" evidence="1">
    <location>
        <begin position="1"/>
        <end position="40"/>
    </location>
</feature>
<keyword evidence="4" id="KW-1185">Reference proteome</keyword>
<keyword evidence="2" id="KW-0812">Transmembrane</keyword>
<dbReference type="EMBL" id="VWPH01000002">
    <property type="protein sequence ID" value="KAA5837021.1"/>
    <property type="molecule type" value="Genomic_DNA"/>
</dbReference>
<evidence type="ECO:0000313" key="4">
    <source>
        <dbReference type="Proteomes" id="UP000323946"/>
    </source>
</evidence>
<sequence length="75" mass="8033">MRTHDINVAHRSRSGGVQISSAAPLTPPRRVCTGGEPVRRDDGSVADMPDIAWAILLIGSFLGLALILRVLQRSS</sequence>
<gene>
    <name evidence="3" type="ORF">F1721_04130</name>
</gene>
<dbReference type="SMR" id="A0A5M7CBH1"/>
<comment type="caution">
    <text evidence="3">The sequence shown here is derived from an EMBL/GenBank/DDBJ whole genome shotgun (WGS) entry which is preliminary data.</text>
</comment>
<accession>A0A5M7CBH1</accession>
<dbReference type="Proteomes" id="UP000323946">
    <property type="component" value="Unassembled WGS sequence"/>
</dbReference>
<evidence type="ECO:0000256" key="2">
    <source>
        <dbReference type="SAM" id="Phobius"/>
    </source>
</evidence>
<feature type="transmembrane region" description="Helical" evidence="2">
    <location>
        <begin position="51"/>
        <end position="71"/>
    </location>
</feature>
<organism evidence="3 4">
    <name type="scientific">Saccharopolyspora hirsuta</name>
    <dbReference type="NCBI Taxonomy" id="1837"/>
    <lineage>
        <taxon>Bacteria</taxon>
        <taxon>Bacillati</taxon>
        <taxon>Actinomycetota</taxon>
        <taxon>Actinomycetes</taxon>
        <taxon>Pseudonocardiales</taxon>
        <taxon>Pseudonocardiaceae</taxon>
        <taxon>Saccharopolyspora</taxon>
    </lineage>
</organism>
<evidence type="ECO:0000256" key="1">
    <source>
        <dbReference type="SAM" id="MobiDB-lite"/>
    </source>
</evidence>
<name>A0A5M7CBH1_SACHI</name>